<evidence type="ECO:0000313" key="3">
    <source>
        <dbReference type="EMBL" id="MET3598510.1"/>
    </source>
</evidence>
<organism evidence="3 4">
    <name type="scientific">Martelella mangrovi</name>
    <dbReference type="NCBI Taxonomy" id="1397477"/>
    <lineage>
        <taxon>Bacteria</taxon>
        <taxon>Pseudomonadati</taxon>
        <taxon>Pseudomonadota</taxon>
        <taxon>Alphaproteobacteria</taxon>
        <taxon>Hyphomicrobiales</taxon>
        <taxon>Aurantimonadaceae</taxon>
        <taxon>Martelella</taxon>
    </lineage>
</organism>
<evidence type="ECO:0000259" key="2">
    <source>
        <dbReference type="Pfam" id="PF00534"/>
    </source>
</evidence>
<proteinExistence type="predicted"/>
<gene>
    <name evidence="3" type="ORF">ABID12_000431</name>
</gene>
<sequence>MAKTRTLALLWDNFGPLHQDRLRALTDVFGASRSVVGIELCGRSDTYDWRGFDHQGFEKLTLFQNKDLSALGTGELFWKLITAARKLGRGDYILCHWNVTAIFLFAIWLRLTGSKVYTMGCSKFDDKPRSARKEALKSLMFLPYQGGIASGRRSIDYFRFLGVPSEKLSGEYNTVSIERIRTLSGQDPAPGGTPFDERYFLCVARLVPKKNHAMLLEAYAHYRASTTEPARDLVLCGSGPEEQSLRGLAKRLGIADYVRFTGFVQTEEVSRHLSRALALLLPSLEEQFGNVVPEAQAAGLPVILSDNAGARDLLVRSAVNGFVVEPDNPVGMSFFMRELSENRALWEGMARAASQAAMGGDVTELCRAVANITGMPADLPQRPSLPGSEYVHGAG</sequence>
<dbReference type="PANTHER" id="PTHR45947:SF3">
    <property type="entry name" value="SULFOQUINOVOSYL TRANSFERASE SQD2"/>
    <property type="match status" value="1"/>
</dbReference>
<dbReference type="SUPFAM" id="SSF53756">
    <property type="entry name" value="UDP-Glycosyltransferase/glycogen phosphorylase"/>
    <property type="match status" value="1"/>
</dbReference>
<dbReference type="PANTHER" id="PTHR45947">
    <property type="entry name" value="SULFOQUINOVOSYL TRANSFERASE SQD2"/>
    <property type="match status" value="1"/>
</dbReference>
<protein>
    <submittedName>
        <fullName evidence="3">Glycosyltransferase involved in cell wall biosynthesis</fullName>
    </submittedName>
</protein>
<dbReference type="EMBL" id="JBEPLY010000001">
    <property type="protein sequence ID" value="MET3598510.1"/>
    <property type="molecule type" value="Genomic_DNA"/>
</dbReference>
<reference evidence="3 4" key="1">
    <citation type="submission" date="2024-06" db="EMBL/GenBank/DDBJ databases">
        <title>Genomic Encyclopedia of Type Strains, Phase IV (KMG-IV): sequencing the most valuable type-strain genomes for metagenomic binning, comparative biology and taxonomic classification.</title>
        <authorList>
            <person name="Goeker M."/>
        </authorList>
    </citation>
    <scope>NUCLEOTIDE SEQUENCE [LARGE SCALE GENOMIC DNA]</scope>
    <source>
        <strain evidence="3 4">DSM 28102</strain>
    </source>
</reference>
<dbReference type="CDD" id="cd03801">
    <property type="entry name" value="GT4_PimA-like"/>
    <property type="match status" value="1"/>
</dbReference>
<keyword evidence="1" id="KW-0472">Membrane</keyword>
<dbReference type="RefSeq" id="WP_354432914.1">
    <property type="nucleotide sequence ID" value="NZ_JBEPLY010000001.1"/>
</dbReference>
<feature type="domain" description="Glycosyl transferase family 1" evidence="2">
    <location>
        <begin position="193"/>
        <end position="352"/>
    </location>
</feature>
<dbReference type="InterPro" id="IPR050194">
    <property type="entry name" value="Glycosyltransferase_grp1"/>
</dbReference>
<name>A0ABV2I6F8_9HYPH</name>
<dbReference type="Gene3D" id="3.40.50.2000">
    <property type="entry name" value="Glycogen Phosphorylase B"/>
    <property type="match status" value="2"/>
</dbReference>
<dbReference type="Proteomes" id="UP001549164">
    <property type="component" value="Unassembled WGS sequence"/>
</dbReference>
<feature type="transmembrane region" description="Helical" evidence="1">
    <location>
        <begin position="92"/>
        <end position="111"/>
    </location>
</feature>
<evidence type="ECO:0000313" key="4">
    <source>
        <dbReference type="Proteomes" id="UP001549164"/>
    </source>
</evidence>
<evidence type="ECO:0000256" key="1">
    <source>
        <dbReference type="SAM" id="Phobius"/>
    </source>
</evidence>
<keyword evidence="4" id="KW-1185">Reference proteome</keyword>
<keyword evidence="1" id="KW-1133">Transmembrane helix</keyword>
<dbReference type="InterPro" id="IPR001296">
    <property type="entry name" value="Glyco_trans_1"/>
</dbReference>
<accession>A0ABV2I6F8</accession>
<comment type="caution">
    <text evidence="3">The sequence shown here is derived from an EMBL/GenBank/DDBJ whole genome shotgun (WGS) entry which is preliminary data.</text>
</comment>
<dbReference type="Pfam" id="PF00534">
    <property type="entry name" value="Glycos_transf_1"/>
    <property type="match status" value="1"/>
</dbReference>
<keyword evidence="1" id="KW-0812">Transmembrane</keyword>